<accession>A0A8D9PDN4</accession>
<sequence>MHHDWQCHLRCLNSSAARCQRAVSPPPSCNYANKFNL</sequence>
<organism evidence="1">
    <name type="scientific">Podoviridae sp. ct5O42</name>
    <dbReference type="NCBI Taxonomy" id="2826084"/>
    <lineage>
        <taxon>Viruses</taxon>
        <taxon>Duplodnaviria</taxon>
        <taxon>Heunggongvirae</taxon>
        <taxon>Uroviricota</taxon>
        <taxon>Caudoviricetes</taxon>
    </lineage>
</organism>
<evidence type="ECO:0000313" key="1">
    <source>
        <dbReference type="EMBL" id="DAD55370.1"/>
    </source>
</evidence>
<proteinExistence type="predicted"/>
<protein>
    <submittedName>
        <fullName evidence="1">Uncharacterized protein</fullName>
    </submittedName>
</protein>
<name>A0A8D9PDN4_9CAUD</name>
<dbReference type="EMBL" id="BK014723">
    <property type="protein sequence ID" value="DAD55370.1"/>
    <property type="molecule type" value="Genomic_DNA"/>
</dbReference>
<reference evidence="1" key="1">
    <citation type="journal article" date="2021" name="Proc. Natl. Acad. Sci. U.S.A.">
        <title>A Catalog of Tens of Thousands of Viruses from Human Metagenomes Reveals Hidden Associations with Chronic Diseases.</title>
        <authorList>
            <person name="Tisza M.J."/>
            <person name="Buck C.B."/>
        </authorList>
    </citation>
    <scope>NUCLEOTIDE SEQUENCE</scope>
    <source>
        <strain evidence="1">Ct5O42</strain>
    </source>
</reference>